<dbReference type="EMBL" id="HBFA01002185">
    <property type="protein sequence ID" value="CAD8649483.1"/>
    <property type="molecule type" value="Transcribed_RNA"/>
</dbReference>
<gene>
    <name evidence="1" type="ORF">POBO1169_LOCUS1075</name>
</gene>
<proteinExistence type="predicted"/>
<dbReference type="AlphaFoldDB" id="A0A7S0QU87"/>
<sequence>MAPMVGVGCVNLKVQSQMFTTSCVPQLSNASDVMRLPVASVRTHRRIEKGRLGPNVPTPACSLGSHDSTKRIVSDRVLQVRASCGLLSTGLNGVYTRGTRRVTHTRKVQANSSEVCPASDEDYESIAALSENTNGSIPHDQADLDLNTLMKTVAVLERRQQKVNLQTQEILQVLGAATKLLAAKADSTTLRGVPNGEGDWATQAHIKNAENTTDPFAKTVEEHRDSGNAREEQECVVQHPGALCCTKTHIASDSQSKGAVVTLQTTCRGTVGTNNMLEADDYVALASQALADRAAVLSRGAAQNVRGVDEQNDEIHRELVDVLQYGAIVDARPNDVVSKFGHPSFLVRLRHKGREVEAIFKPREEGDGDGWHRSSIEWVAYKLNRMLGMDYVPPVAYRTGGVDVDYQHFEEGAFILYVNEVRELREVESGRRGVSLARLLSDTRILDVLLRNSDRHHGHILFGEHWAINDYGTNNPMMRPVLIDHAAGFRAEAYVSMEHENAFQTGPVMVVPARTYLRLRFLNAKQVVETFQGVLTESEMRGLLSRRNYILNYIDTLVEQQGYENTVSES</sequence>
<accession>A0A7S0QU87</accession>
<organism evidence="1">
    <name type="scientific">Pyramimonas obovata</name>
    <dbReference type="NCBI Taxonomy" id="1411642"/>
    <lineage>
        <taxon>Eukaryota</taxon>
        <taxon>Viridiplantae</taxon>
        <taxon>Chlorophyta</taxon>
        <taxon>Pyramimonadophyceae</taxon>
        <taxon>Pyramimonadales</taxon>
        <taxon>Pyramimonadaceae</taxon>
        <taxon>Pyramimonas</taxon>
        <taxon>Pyramimonas incertae sedis</taxon>
    </lineage>
</organism>
<name>A0A7S0QU87_9CHLO</name>
<protein>
    <submittedName>
        <fullName evidence="1">Uncharacterized protein</fullName>
    </submittedName>
</protein>
<evidence type="ECO:0000313" key="1">
    <source>
        <dbReference type="EMBL" id="CAD8649483.1"/>
    </source>
</evidence>
<reference evidence="1" key="1">
    <citation type="submission" date="2021-01" db="EMBL/GenBank/DDBJ databases">
        <authorList>
            <person name="Corre E."/>
            <person name="Pelletier E."/>
            <person name="Niang G."/>
            <person name="Scheremetjew M."/>
            <person name="Finn R."/>
            <person name="Kale V."/>
            <person name="Holt S."/>
            <person name="Cochrane G."/>
            <person name="Meng A."/>
            <person name="Brown T."/>
            <person name="Cohen L."/>
        </authorList>
    </citation>
    <scope>NUCLEOTIDE SEQUENCE</scope>
    <source>
        <strain evidence="1">CCMP722</strain>
    </source>
</reference>